<dbReference type="GeneID" id="91091725"/>
<proteinExistence type="predicted"/>
<evidence type="ECO:0000313" key="2">
    <source>
        <dbReference type="EMBL" id="WWC86180.1"/>
    </source>
</evidence>
<feature type="compositionally biased region" description="Basic residues" evidence="1">
    <location>
        <begin position="112"/>
        <end position="140"/>
    </location>
</feature>
<evidence type="ECO:0000256" key="1">
    <source>
        <dbReference type="SAM" id="MobiDB-lite"/>
    </source>
</evidence>
<dbReference type="Proteomes" id="UP001355207">
    <property type="component" value="Chromosome 1"/>
</dbReference>
<reference evidence="2 3" key="1">
    <citation type="submission" date="2024-01" db="EMBL/GenBank/DDBJ databases">
        <title>Comparative genomics of Cryptococcus and Kwoniella reveals pathogenesis evolution and contrasting modes of karyotype evolution via chromosome fusion or intercentromeric recombination.</title>
        <authorList>
            <person name="Coelho M.A."/>
            <person name="David-Palma M."/>
            <person name="Shea T."/>
            <person name="Bowers K."/>
            <person name="McGinley-Smith S."/>
            <person name="Mohammad A.W."/>
            <person name="Gnirke A."/>
            <person name="Yurkov A.M."/>
            <person name="Nowrousian M."/>
            <person name="Sun S."/>
            <person name="Cuomo C.A."/>
            <person name="Heitman J."/>
        </authorList>
    </citation>
    <scope>NUCLEOTIDE SEQUENCE [LARGE SCALE GENOMIC DNA]</scope>
    <source>
        <strain evidence="2 3">CBS 6074</strain>
    </source>
</reference>
<evidence type="ECO:0008006" key="4">
    <source>
        <dbReference type="Google" id="ProtNLM"/>
    </source>
</evidence>
<accession>A0AAX4JNP5</accession>
<keyword evidence="3" id="KW-1185">Reference proteome</keyword>
<evidence type="ECO:0000313" key="3">
    <source>
        <dbReference type="Proteomes" id="UP001355207"/>
    </source>
</evidence>
<protein>
    <recommendedName>
        <fullName evidence="4">WSC domain-containing protein</fullName>
    </recommendedName>
</protein>
<sequence length="159" mass="18054">MVDARSPMLVIRTYIPVTYLTHIIGTPSEAYFDLYNYQCSEGCWFNSHWDISAYNPFPSTLGGLEVNCTCYSTCVEGVEPVTCGPNSVFRYERKLVQGGSCAEDCEHGHHHGKNHGYGHGHKGKSDHHHHNHHQHHHRPKLDKNRKEGRPNGKARRDPA</sequence>
<dbReference type="EMBL" id="CP144098">
    <property type="protein sequence ID" value="WWC86180.1"/>
    <property type="molecule type" value="Genomic_DNA"/>
</dbReference>
<gene>
    <name evidence="2" type="ORF">L201_001053</name>
</gene>
<name>A0AAX4JNP5_9TREE</name>
<dbReference type="AlphaFoldDB" id="A0AAX4JNP5"/>
<dbReference type="RefSeq" id="XP_066072943.1">
    <property type="nucleotide sequence ID" value="XM_066216846.1"/>
</dbReference>
<organism evidence="2 3">
    <name type="scientific">Kwoniella dendrophila CBS 6074</name>
    <dbReference type="NCBI Taxonomy" id="1295534"/>
    <lineage>
        <taxon>Eukaryota</taxon>
        <taxon>Fungi</taxon>
        <taxon>Dikarya</taxon>
        <taxon>Basidiomycota</taxon>
        <taxon>Agaricomycotina</taxon>
        <taxon>Tremellomycetes</taxon>
        <taxon>Tremellales</taxon>
        <taxon>Cryptococcaceae</taxon>
        <taxon>Kwoniella</taxon>
    </lineage>
</organism>
<feature type="region of interest" description="Disordered" evidence="1">
    <location>
        <begin position="112"/>
        <end position="159"/>
    </location>
</feature>
<feature type="compositionally biased region" description="Basic and acidic residues" evidence="1">
    <location>
        <begin position="141"/>
        <end position="159"/>
    </location>
</feature>